<keyword evidence="4" id="KW-1185">Reference proteome</keyword>
<dbReference type="InterPro" id="IPR006015">
    <property type="entry name" value="Universal_stress_UspA"/>
</dbReference>
<dbReference type="PRINTS" id="PR01438">
    <property type="entry name" value="UNVRSLSTRESS"/>
</dbReference>
<dbReference type="STRING" id="1449350.OCH239_01795"/>
<dbReference type="RefSeq" id="WP_051489140.1">
    <property type="nucleotide sequence ID" value="NZ_JALZ01000001.1"/>
</dbReference>
<dbReference type="EMBL" id="JALZ01000001">
    <property type="protein sequence ID" value="ETX16581.1"/>
    <property type="molecule type" value="Genomic_DNA"/>
</dbReference>
<dbReference type="eggNOG" id="COG0589">
    <property type="taxonomic scope" value="Bacteria"/>
</dbReference>
<proteinExistence type="inferred from homology"/>
<name>X7EN15_9RHOB</name>
<reference evidence="3 4" key="1">
    <citation type="submission" date="2014-01" db="EMBL/GenBank/DDBJ databases">
        <title>Roseivivax halodurans JCM 10272 Genome Sequencing.</title>
        <authorList>
            <person name="Lai Q."/>
            <person name="Li G."/>
            <person name="Shao Z."/>
        </authorList>
    </citation>
    <scope>NUCLEOTIDE SEQUENCE [LARGE SCALE GENOMIC DNA]</scope>
    <source>
        <strain evidence="3 4">JCM 10272</strain>
    </source>
</reference>
<evidence type="ECO:0000256" key="1">
    <source>
        <dbReference type="ARBA" id="ARBA00008791"/>
    </source>
</evidence>
<comment type="similarity">
    <text evidence="1">Belongs to the universal stress protein A family.</text>
</comment>
<dbReference type="SUPFAM" id="SSF52402">
    <property type="entry name" value="Adenine nucleotide alpha hydrolases-like"/>
    <property type="match status" value="1"/>
</dbReference>
<evidence type="ECO:0000259" key="2">
    <source>
        <dbReference type="Pfam" id="PF00582"/>
    </source>
</evidence>
<comment type="caution">
    <text evidence="3">The sequence shown here is derived from an EMBL/GenBank/DDBJ whole genome shotgun (WGS) entry which is preliminary data.</text>
</comment>
<dbReference type="Gene3D" id="3.40.50.12370">
    <property type="match status" value="1"/>
</dbReference>
<dbReference type="Proteomes" id="UP000022447">
    <property type="component" value="Unassembled WGS sequence"/>
</dbReference>
<dbReference type="Pfam" id="PF00582">
    <property type="entry name" value="Usp"/>
    <property type="match status" value="1"/>
</dbReference>
<accession>X7EN15</accession>
<dbReference type="CDD" id="cd00293">
    <property type="entry name" value="USP-like"/>
    <property type="match status" value="1"/>
</dbReference>
<protein>
    <submittedName>
        <fullName evidence="3">Universal stress protein</fullName>
    </submittedName>
</protein>
<evidence type="ECO:0000313" key="4">
    <source>
        <dbReference type="Proteomes" id="UP000022447"/>
    </source>
</evidence>
<dbReference type="PATRIC" id="fig|1449350.3.peg.363"/>
<feature type="domain" description="UspA" evidence="2">
    <location>
        <begin position="150"/>
        <end position="273"/>
    </location>
</feature>
<organism evidence="3 4">
    <name type="scientific">Roseivivax halodurans JCM 10272</name>
    <dbReference type="NCBI Taxonomy" id="1449350"/>
    <lineage>
        <taxon>Bacteria</taxon>
        <taxon>Pseudomonadati</taxon>
        <taxon>Pseudomonadota</taxon>
        <taxon>Alphaproteobacteria</taxon>
        <taxon>Rhodobacterales</taxon>
        <taxon>Roseobacteraceae</taxon>
        <taxon>Roseivivax</taxon>
    </lineage>
</organism>
<dbReference type="AlphaFoldDB" id="X7EN15"/>
<dbReference type="PANTHER" id="PTHR46268:SF15">
    <property type="entry name" value="UNIVERSAL STRESS PROTEIN HP_0031"/>
    <property type="match status" value="1"/>
</dbReference>
<dbReference type="InterPro" id="IPR006016">
    <property type="entry name" value="UspA"/>
</dbReference>
<dbReference type="OrthoDB" id="9804721at2"/>
<evidence type="ECO:0000313" key="3">
    <source>
        <dbReference type="EMBL" id="ETX16581.1"/>
    </source>
</evidence>
<sequence>MPYRTITTALVDRRGTSVLDAAIERARYWTAHLDACCLAEEDIDPGLGLYGTAVLVRPAETAQDRVDALASATRARLAREDVAWTIRTQVALAEGASRAFTKTARYADLAVLPAPLGPDATTWDSAIFDAALFDAHLPVLVPRGDAAPDYRRVMVAWNGSAVAMAAIRAALLVLSDAEAVTLVVSEPKNGTEGLFERAQEAATFLSRHGIHAEVDTLSGSMPSIARDLVASAKSLGAGLVVMGAYGHSRLRERLIGGVTREMLDRAPVDLLVAH</sequence>
<dbReference type="PANTHER" id="PTHR46268">
    <property type="entry name" value="STRESS RESPONSE PROTEIN NHAX"/>
    <property type="match status" value="1"/>
</dbReference>
<gene>
    <name evidence="3" type="ORF">OCH239_01795</name>
</gene>